<evidence type="ECO:0000256" key="2">
    <source>
        <dbReference type="ARBA" id="ARBA00022481"/>
    </source>
</evidence>
<feature type="region of interest" description="Disordered" evidence="6">
    <location>
        <begin position="172"/>
        <end position="199"/>
    </location>
</feature>
<evidence type="ECO:0000256" key="1">
    <source>
        <dbReference type="ARBA" id="ARBA00004167"/>
    </source>
</evidence>
<feature type="domain" description="Type II secretion system protein GspG C-terminal" evidence="8">
    <location>
        <begin position="59"/>
        <end position="151"/>
    </location>
</feature>
<dbReference type="InterPro" id="IPR012902">
    <property type="entry name" value="N_methyl_site"/>
</dbReference>
<evidence type="ECO:0000256" key="5">
    <source>
        <dbReference type="ARBA" id="ARBA00023136"/>
    </source>
</evidence>
<keyword evidence="5 7" id="KW-0472">Membrane</keyword>
<feature type="non-terminal residue" evidence="9">
    <location>
        <position position="1"/>
    </location>
</feature>
<keyword evidence="4 7" id="KW-1133">Transmembrane helix</keyword>
<keyword evidence="2" id="KW-0488">Methylation</keyword>
<feature type="transmembrane region" description="Helical" evidence="7">
    <location>
        <begin position="34"/>
        <end position="60"/>
    </location>
</feature>
<dbReference type="GO" id="GO:0015628">
    <property type="term" value="P:protein secretion by the type II secretion system"/>
    <property type="evidence" value="ECO:0007669"/>
    <property type="project" value="InterPro"/>
</dbReference>
<evidence type="ECO:0000256" key="7">
    <source>
        <dbReference type="SAM" id="Phobius"/>
    </source>
</evidence>
<dbReference type="Pfam" id="PF07963">
    <property type="entry name" value="N_methyl"/>
    <property type="match status" value="1"/>
</dbReference>
<dbReference type="InterPro" id="IPR000983">
    <property type="entry name" value="Bac_GSPG_pilin"/>
</dbReference>
<evidence type="ECO:0000313" key="9">
    <source>
        <dbReference type="EMBL" id="GAH11382.1"/>
    </source>
</evidence>
<dbReference type="GO" id="GO:0016020">
    <property type="term" value="C:membrane"/>
    <property type="evidence" value="ECO:0007669"/>
    <property type="project" value="UniProtKB-SubCell"/>
</dbReference>
<evidence type="ECO:0000256" key="4">
    <source>
        <dbReference type="ARBA" id="ARBA00022989"/>
    </source>
</evidence>
<feature type="compositionally biased region" description="Basic and acidic residues" evidence="6">
    <location>
        <begin position="181"/>
        <end position="199"/>
    </location>
</feature>
<dbReference type="SUPFAM" id="SSF54523">
    <property type="entry name" value="Pili subunits"/>
    <property type="match status" value="1"/>
</dbReference>
<dbReference type="InterPro" id="IPR013545">
    <property type="entry name" value="T2SS_protein-GspG_C"/>
</dbReference>
<dbReference type="AlphaFoldDB" id="X1CU87"/>
<dbReference type="PROSITE" id="PS00409">
    <property type="entry name" value="PROKAR_NTER_METHYL"/>
    <property type="match status" value="1"/>
</dbReference>
<comment type="caution">
    <text evidence="9">The sequence shown here is derived from an EMBL/GenBank/DDBJ whole genome shotgun (WGS) entry which is preliminary data.</text>
</comment>
<dbReference type="GO" id="GO:0015627">
    <property type="term" value="C:type II protein secretion system complex"/>
    <property type="evidence" value="ECO:0007669"/>
    <property type="project" value="InterPro"/>
</dbReference>
<accession>X1CU87</accession>
<dbReference type="PANTHER" id="PTHR30093:SF44">
    <property type="entry name" value="TYPE II SECRETION SYSTEM CORE PROTEIN G"/>
    <property type="match status" value="1"/>
</dbReference>
<organism evidence="9">
    <name type="scientific">marine sediment metagenome</name>
    <dbReference type="NCBI Taxonomy" id="412755"/>
    <lineage>
        <taxon>unclassified sequences</taxon>
        <taxon>metagenomes</taxon>
        <taxon>ecological metagenomes</taxon>
    </lineage>
</organism>
<dbReference type="EMBL" id="BART01033815">
    <property type="protein sequence ID" value="GAH11382.1"/>
    <property type="molecule type" value="Genomic_DNA"/>
</dbReference>
<sequence>EIPLFFLLWALFLASTKTDPGTEKMIKEFSWQEGGLTLIELMVVIGIIAILAGFAIPNLLTARTKARVSRALADMQTIATGLESYSADKQTYPPSTAENSIDTTDLIPTYITSVPDDPFTGSHFRYYTAGETKITAYLLVSDGPDGTPDVTSYHAIGGLAGGPEGPWPVVIEGGDGVGEDEWYKPTADDDKGDLGRGGP</sequence>
<dbReference type="NCBIfam" id="TIGR02532">
    <property type="entry name" value="IV_pilin_GFxxxE"/>
    <property type="match status" value="1"/>
</dbReference>
<proteinExistence type="predicted"/>
<dbReference type="PRINTS" id="PR00813">
    <property type="entry name" value="BCTERIALGSPG"/>
</dbReference>
<keyword evidence="3 7" id="KW-0812">Transmembrane</keyword>
<dbReference type="Pfam" id="PF08334">
    <property type="entry name" value="T2SSG"/>
    <property type="match status" value="1"/>
</dbReference>
<dbReference type="Gene3D" id="3.30.700.10">
    <property type="entry name" value="Glycoprotein, Type 4 Pilin"/>
    <property type="match status" value="1"/>
</dbReference>
<dbReference type="InterPro" id="IPR045584">
    <property type="entry name" value="Pilin-like"/>
</dbReference>
<evidence type="ECO:0000256" key="3">
    <source>
        <dbReference type="ARBA" id="ARBA00022692"/>
    </source>
</evidence>
<name>X1CU87_9ZZZZ</name>
<gene>
    <name evidence="9" type="ORF">S01H4_57976</name>
</gene>
<reference evidence="9" key="1">
    <citation type="journal article" date="2014" name="Front. Microbiol.">
        <title>High frequency of phylogenetically diverse reductive dehalogenase-homologous genes in deep subseafloor sedimentary metagenomes.</title>
        <authorList>
            <person name="Kawai M."/>
            <person name="Futagami T."/>
            <person name="Toyoda A."/>
            <person name="Takaki Y."/>
            <person name="Nishi S."/>
            <person name="Hori S."/>
            <person name="Arai W."/>
            <person name="Tsubouchi T."/>
            <person name="Morono Y."/>
            <person name="Uchiyama I."/>
            <person name="Ito T."/>
            <person name="Fujiyama A."/>
            <person name="Inagaki F."/>
            <person name="Takami H."/>
        </authorList>
    </citation>
    <scope>NUCLEOTIDE SEQUENCE</scope>
    <source>
        <strain evidence="9">Expedition CK06-06</strain>
    </source>
</reference>
<evidence type="ECO:0000259" key="8">
    <source>
        <dbReference type="Pfam" id="PF08334"/>
    </source>
</evidence>
<comment type="subcellular location">
    <subcellularLocation>
        <location evidence="1">Membrane</location>
        <topology evidence="1">Single-pass membrane protein</topology>
    </subcellularLocation>
</comment>
<evidence type="ECO:0000256" key="6">
    <source>
        <dbReference type="SAM" id="MobiDB-lite"/>
    </source>
</evidence>
<protein>
    <recommendedName>
        <fullName evidence="8">Type II secretion system protein GspG C-terminal domain-containing protein</fullName>
    </recommendedName>
</protein>
<dbReference type="PANTHER" id="PTHR30093">
    <property type="entry name" value="GENERAL SECRETION PATHWAY PROTEIN G"/>
    <property type="match status" value="1"/>
</dbReference>